<gene>
    <name evidence="1" type="ORF">NP048_17680</name>
</gene>
<organism evidence="1 2">
    <name type="scientific">Cellulomonas xiejunii</name>
    <dbReference type="NCBI Taxonomy" id="2968083"/>
    <lineage>
        <taxon>Bacteria</taxon>
        <taxon>Bacillati</taxon>
        <taxon>Actinomycetota</taxon>
        <taxon>Actinomycetes</taxon>
        <taxon>Micrococcales</taxon>
        <taxon>Cellulomonadaceae</taxon>
        <taxon>Cellulomonas</taxon>
    </lineage>
</organism>
<accession>A0ABY5KM87</accession>
<protein>
    <submittedName>
        <fullName evidence="1">WXG100 family type VII secretion target</fullName>
    </submittedName>
</protein>
<evidence type="ECO:0000313" key="1">
    <source>
        <dbReference type="EMBL" id="UUI71596.1"/>
    </source>
</evidence>
<name>A0ABY5KM87_9CELL</name>
<reference evidence="1 2" key="1">
    <citation type="submission" date="2022-07" db="EMBL/GenBank/DDBJ databases">
        <title>Novel species in genus cellulomonas.</title>
        <authorList>
            <person name="Ye L."/>
        </authorList>
    </citation>
    <scope>NUCLEOTIDE SEQUENCE [LARGE SCALE GENOMIC DNA]</scope>
    <source>
        <strain evidence="2">zg-B89</strain>
    </source>
</reference>
<dbReference type="Pfam" id="PF06013">
    <property type="entry name" value="WXG100"/>
    <property type="match status" value="1"/>
</dbReference>
<dbReference type="Gene3D" id="1.10.287.1060">
    <property type="entry name" value="ESAT-6-like"/>
    <property type="match status" value="1"/>
</dbReference>
<dbReference type="Proteomes" id="UP001316384">
    <property type="component" value="Chromosome"/>
</dbReference>
<dbReference type="SUPFAM" id="SSF140453">
    <property type="entry name" value="EsxAB dimer-like"/>
    <property type="match status" value="1"/>
</dbReference>
<dbReference type="InterPro" id="IPR010310">
    <property type="entry name" value="T7SS_ESAT-6-like"/>
</dbReference>
<dbReference type="InterPro" id="IPR036689">
    <property type="entry name" value="ESAT-6-like_sf"/>
</dbReference>
<sequence length="99" mass="10687">MPNLNITYADMSDSAGRLRTNKAEIDARLSDTKSLVNTLVASGFVTDQASVRFDEVNTQFVAAANELMTNLETLSSWLDQAVASLQDVDTQMASSLRAG</sequence>
<dbReference type="EMBL" id="CP101987">
    <property type="protein sequence ID" value="UUI71596.1"/>
    <property type="molecule type" value="Genomic_DNA"/>
</dbReference>
<dbReference type="RefSeq" id="WP_227578812.1">
    <property type="nucleotide sequence ID" value="NZ_CP101987.1"/>
</dbReference>
<keyword evidence="2" id="KW-1185">Reference proteome</keyword>
<evidence type="ECO:0000313" key="2">
    <source>
        <dbReference type="Proteomes" id="UP001316384"/>
    </source>
</evidence>
<proteinExistence type="predicted"/>